<dbReference type="Proteomes" id="UP000265618">
    <property type="component" value="Unassembled WGS sequence"/>
</dbReference>
<feature type="non-terminal residue" evidence="1">
    <location>
        <position position="1"/>
    </location>
</feature>
<keyword evidence="2" id="KW-1185">Reference proteome</keyword>
<gene>
    <name evidence="1" type="ORF">KIPB_012817</name>
</gene>
<name>A0A9K3D8F6_9EUKA</name>
<evidence type="ECO:0000313" key="2">
    <source>
        <dbReference type="Proteomes" id="UP000265618"/>
    </source>
</evidence>
<accession>A0A9K3D8F6</accession>
<protein>
    <submittedName>
        <fullName evidence="1">Uncharacterized protein</fullName>
    </submittedName>
</protein>
<proteinExistence type="predicted"/>
<comment type="caution">
    <text evidence="1">The sequence shown here is derived from an EMBL/GenBank/DDBJ whole genome shotgun (WGS) entry which is preliminary data.</text>
</comment>
<organism evidence="1 2">
    <name type="scientific">Kipferlia bialata</name>
    <dbReference type="NCBI Taxonomy" id="797122"/>
    <lineage>
        <taxon>Eukaryota</taxon>
        <taxon>Metamonada</taxon>
        <taxon>Carpediemonas-like organisms</taxon>
        <taxon>Kipferlia</taxon>
    </lineage>
</organism>
<dbReference type="AlphaFoldDB" id="A0A9K3D8F6"/>
<sequence length="117" mass="13576">DTELEREKEKVRAAGLEDNEIDYYIRYATLPEDEVEERVRMQSYAMFDRISEKLHRLNVAIKRRKAISRGIKMNRDEAQAFRDAQALVREGRRPDDPEVVTLLAESGLLRKALAGNT</sequence>
<reference evidence="1 2" key="1">
    <citation type="journal article" date="2018" name="PLoS ONE">
        <title>The draft genome of Kipferlia bialata reveals reductive genome evolution in fornicate parasites.</title>
        <authorList>
            <person name="Tanifuji G."/>
            <person name="Takabayashi S."/>
            <person name="Kume K."/>
            <person name="Takagi M."/>
            <person name="Nakayama T."/>
            <person name="Kamikawa R."/>
            <person name="Inagaki Y."/>
            <person name="Hashimoto T."/>
        </authorList>
    </citation>
    <scope>NUCLEOTIDE SEQUENCE [LARGE SCALE GENOMIC DNA]</scope>
    <source>
        <strain evidence="1">NY0173</strain>
    </source>
</reference>
<dbReference type="EMBL" id="BDIP01005814">
    <property type="protein sequence ID" value="GIQ90142.1"/>
    <property type="molecule type" value="Genomic_DNA"/>
</dbReference>
<evidence type="ECO:0000313" key="1">
    <source>
        <dbReference type="EMBL" id="GIQ90142.1"/>
    </source>
</evidence>